<sequence length="230" mass="24386">MSAVTLSSNLAPGFALGSAYQAVQEIAAPLLLKGNYLVPLGTVETLNETSSGFVIVFGIAFVIILLVLAAQFESFISGFIIMATVPLGVGCAVIAMLLSGVSLNIYSQIGLILLIGIMAKNGILIVEFVDQLRDQSKSVREAIEEAANIRLRPVFMTMICAILGGIPLVLAKGAGAEARIALGWVIVGGLGLATIFTFFVTPVVYLFLGRFIRPKAEENLRLAKELSQVE</sequence>
<protein>
    <submittedName>
        <fullName evidence="2">Uncharacterized protein</fullName>
    </submittedName>
</protein>
<dbReference type="Gene3D" id="3.30.70.1440">
    <property type="entry name" value="Multidrug efflux transporter AcrB pore domain"/>
    <property type="match status" value="1"/>
</dbReference>
<dbReference type="SUPFAM" id="SSF82866">
    <property type="entry name" value="Multidrug efflux transporter AcrB transmembrane domain"/>
    <property type="match status" value="1"/>
</dbReference>
<evidence type="ECO:0000256" key="1">
    <source>
        <dbReference type="SAM" id="Phobius"/>
    </source>
</evidence>
<dbReference type="PANTHER" id="PTHR32063:SF14">
    <property type="entry name" value="BLL4319 PROTEIN"/>
    <property type="match status" value="1"/>
</dbReference>
<keyword evidence="3" id="KW-1185">Reference proteome</keyword>
<feature type="transmembrane region" description="Helical" evidence="1">
    <location>
        <begin position="182"/>
        <end position="208"/>
    </location>
</feature>
<reference evidence="3" key="1">
    <citation type="journal article" date="2019" name="Int. J. Syst. Evol. Microbiol.">
        <title>The Global Catalogue of Microorganisms (GCM) 10K type strain sequencing project: providing services to taxonomists for standard genome sequencing and annotation.</title>
        <authorList>
            <consortium name="The Broad Institute Genomics Platform"/>
            <consortium name="The Broad Institute Genome Sequencing Center for Infectious Disease"/>
            <person name="Wu L."/>
            <person name="Ma J."/>
        </authorList>
    </citation>
    <scope>NUCLEOTIDE SEQUENCE [LARGE SCALE GENOMIC DNA]</scope>
    <source>
        <strain evidence="3">JCM 17706</strain>
    </source>
</reference>
<keyword evidence="1" id="KW-1133">Transmembrane helix</keyword>
<organism evidence="2 3">
    <name type="scientific">Bartonella acomydis</name>
    <dbReference type="NCBI Taxonomy" id="686234"/>
    <lineage>
        <taxon>Bacteria</taxon>
        <taxon>Pseudomonadati</taxon>
        <taxon>Pseudomonadota</taxon>
        <taxon>Alphaproteobacteria</taxon>
        <taxon>Hyphomicrobiales</taxon>
        <taxon>Bartonellaceae</taxon>
        <taxon>Bartonella</taxon>
    </lineage>
</organism>
<feature type="transmembrane region" description="Helical" evidence="1">
    <location>
        <begin position="79"/>
        <end position="99"/>
    </location>
</feature>
<feature type="transmembrane region" description="Helical" evidence="1">
    <location>
        <begin position="52"/>
        <end position="72"/>
    </location>
</feature>
<dbReference type="EMBL" id="BAABIY010000012">
    <property type="protein sequence ID" value="GAA5097167.1"/>
    <property type="molecule type" value="Genomic_DNA"/>
</dbReference>
<dbReference type="Gene3D" id="1.20.1640.10">
    <property type="entry name" value="Multidrug efflux transporter AcrB transmembrane domain"/>
    <property type="match status" value="1"/>
</dbReference>
<dbReference type="Pfam" id="PF00873">
    <property type="entry name" value="ACR_tran"/>
    <property type="match status" value="1"/>
</dbReference>
<keyword evidence="1" id="KW-0812">Transmembrane</keyword>
<feature type="transmembrane region" description="Helical" evidence="1">
    <location>
        <begin position="105"/>
        <end position="129"/>
    </location>
</feature>
<proteinExistence type="predicted"/>
<feature type="transmembrane region" description="Helical" evidence="1">
    <location>
        <begin position="149"/>
        <end position="170"/>
    </location>
</feature>
<accession>A0ABP9MII6</accession>
<gene>
    <name evidence="2" type="ORF">GCM10023260_06790</name>
</gene>
<dbReference type="PANTHER" id="PTHR32063">
    <property type="match status" value="1"/>
</dbReference>
<keyword evidence="1" id="KW-0472">Membrane</keyword>
<evidence type="ECO:0000313" key="3">
    <source>
        <dbReference type="Proteomes" id="UP001501525"/>
    </source>
</evidence>
<dbReference type="InterPro" id="IPR001036">
    <property type="entry name" value="Acrflvin-R"/>
</dbReference>
<comment type="caution">
    <text evidence="2">The sequence shown here is derived from an EMBL/GenBank/DDBJ whole genome shotgun (WGS) entry which is preliminary data.</text>
</comment>
<name>A0ABP9MII6_9HYPH</name>
<dbReference type="Proteomes" id="UP001501525">
    <property type="component" value="Unassembled WGS sequence"/>
</dbReference>
<evidence type="ECO:0000313" key="2">
    <source>
        <dbReference type="EMBL" id="GAA5097167.1"/>
    </source>
</evidence>